<dbReference type="PROSITE" id="PS51257">
    <property type="entry name" value="PROKAR_LIPOPROTEIN"/>
    <property type="match status" value="1"/>
</dbReference>
<name>A0A1G8BXK8_9PSED</name>
<keyword evidence="2" id="KW-1185">Reference proteome</keyword>
<dbReference type="Proteomes" id="UP000199636">
    <property type="component" value="Unassembled WGS sequence"/>
</dbReference>
<accession>A0A1G8BXK8</accession>
<sequence>MKAIYLLLSASLALGGCMSLRGHYELNAVDASGKKLNKHAFLASRSGIYTVRNALCSAYPKSTVVIHDVDADQDLAGESPYHCR</sequence>
<dbReference type="EMBL" id="FNDS01000001">
    <property type="protein sequence ID" value="SDH37803.1"/>
    <property type="molecule type" value="Genomic_DNA"/>
</dbReference>
<gene>
    <name evidence="1" type="ORF">SAMN05216272_101277</name>
</gene>
<reference evidence="2" key="1">
    <citation type="submission" date="2016-10" db="EMBL/GenBank/DDBJ databases">
        <authorList>
            <person name="Varghese N."/>
            <person name="Submissions S."/>
        </authorList>
    </citation>
    <scope>NUCLEOTIDE SEQUENCE [LARGE SCALE GENOMIC DNA]</scope>
    <source>
        <strain evidence="2">CCM 7469</strain>
    </source>
</reference>
<dbReference type="AlphaFoldDB" id="A0A1G8BXK8"/>
<dbReference type="OrthoDB" id="8612762at2"/>
<evidence type="ECO:0000313" key="2">
    <source>
        <dbReference type="Proteomes" id="UP000199636"/>
    </source>
</evidence>
<organism evidence="1 2">
    <name type="scientific">Pseudomonas panipatensis</name>
    <dbReference type="NCBI Taxonomy" id="428992"/>
    <lineage>
        <taxon>Bacteria</taxon>
        <taxon>Pseudomonadati</taxon>
        <taxon>Pseudomonadota</taxon>
        <taxon>Gammaproteobacteria</taxon>
        <taxon>Pseudomonadales</taxon>
        <taxon>Pseudomonadaceae</taxon>
        <taxon>Pseudomonas</taxon>
    </lineage>
</organism>
<evidence type="ECO:0000313" key="1">
    <source>
        <dbReference type="EMBL" id="SDH37803.1"/>
    </source>
</evidence>
<proteinExistence type="predicted"/>
<dbReference type="RefSeq" id="WP_090260055.1">
    <property type="nucleotide sequence ID" value="NZ_FNDS01000001.1"/>
</dbReference>
<protein>
    <submittedName>
        <fullName evidence="1">Uncharacterized protein</fullName>
    </submittedName>
</protein>
<dbReference type="STRING" id="428992.SAMN05216272_101277"/>